<name>A0ABV1FCQ3_9FIRM</name>
<dbReference type="InterPro" id="IPR004013">
    <property type="entry name" value="PHP_dom"/>
</dbReference>
<evidence type="ECO:0000256" key="4">
    <source>
        <dbReference type="ARBA" id="ARBA00022605"/>
    </source>
</evidence>
<dbReference type="EC" id="3.1.3.15" evidence="3 8"/>
<evidence type="ECO:0000256" key="6">
    <source>
        <dbReference type="ARBA" id="ARBA00023102"/>
    </source>
</evidence>
<evidence type="ECO:0000256" key="5">
    <source>
        <dbReference type="ARBA" id="ARBA00022801"/>
    </source>
</evidence>
<dbReference type="SUPFAM" id="SSF89550">
    <property type="entry name" value="PHP domain-like"/>
    <property type="match status" value="1"/>
</dbReference>
<dbReference type="NCBIfam" id="TIGR01856">
    <property type="entry name" value="hisJ_fam"/>
    <property type="match status" value="1"/>
</dbReference>
<evidence type="ECO:0000256" key="1">
    <source>
        <dbReference type="ARBA" id="ARBA00004970"/>
    </source>
</evidence>
<evidence type="ECO:0000256" key="2">
    <source>
        <dbReference type="ARBA" id="ARBA00009152"/>
    </source>
</evidence>
<sequence length="273" mass="31175">MKICDIHTHSSNSFDAENTVEEMCNSACNKGLFALAITDHCEAPEILLGSESEYGDFSKLIPKSNYETSIMQDRYKGKIKILRGIELGEPMHNDECTKKALCFGDFDIIIASVHNLRNRPDFYYMNFKKEDAHIILNMYFDELLETASFDSFCTLAHLTYPLRYIKRDTGVIPSLSPYRDKIDLIYETLIKKDKALEINVSGLFKGLGETLPAFDEIKRYHDLGGKYITLGSDAHNINDVGRDIEKGIELAFKAGFKSYYIYENCCPYEITIE</sequence>
<dbReference type="Gene3D" id="3.20.20.140">
    <property type="entry name" value="Metal-dependent hydrolases"/>
    <property type="match status" value="1"/>
</dbReference>
<organism evidence="10 11">
    <name type="scientific">Ruminococcoides intestinale</name>
    <dbReference type="NCBI Taxonomy" id="3133162"/>
    <lineage>
        <taxon>Bacteria</taxon>
        <taxon>Bacillati</taxon>
        <taxon>Bacillota</taxon>
        <taxon>Clostridia</taxon>
        <taxon>Eubacteriales</taxon>
        <taxon>Oscillospiraceae</taxon>
        <taxon>Ruminococcoides</taxon>
    </lineage>
</organism>
<evidence type="ECO:0000313" key="11">
    <source>
        <dbReference type="Proteomes" id="UP001490816"/>
    </source>
</evidence>
<evidence type="ECO:0000256" key="3">
    <source>
        <dbReference type="ARBA" id="ARBA00013085"/>
    </source>
</evidence>
<dbReference type="PANTHER" id="PTHR21039:SF0">
    <property type="entry name" value="HISTIDINOL-PHOSPHATASE"/>
    <property type="match status" value="1"/>
</dbReference>
<comment type="pathway">
    <text evidence="1 8">Amino-acid biosynthesis; L-histidine biosynthesis; L-histidine from 5-phospho-alpha-D-ribose 1-diphosphate: step 8/9.</text>
</comment>
<accession>A0ABV1FCQ3</accession>
<dbReference type="RefSeq" id="WP_117949960.1">
    <property type="nucleotide sequence ID" value="NZ_JBBMEZ010000022.1"/>
</dbReference>
<feature type="domain" description="Polymerase/histidinol phosphatase N-terminal" evidence="9">
    <location>
        <begin position="4"/>
        <end position="94"/>
    </location>
</feature>
<reference evidence="10 11" key="1">
    <citation type="submission" date="2024-03" db="EMBL/GenBank/DDBJ databases">
        <title>Human intestinal bacterial collection.</title>
        <authorList>
            <person name="Pauvert C."/>
            <person name="Hitch T.C.A."/>
            <person name="Clavel T."/>
        </authorList>
    </citation>
    <scope>NUCLEOTIDE SEQUENCE [LARGE SCALE GENOMIC DNA]</scope>
    <source>
        <strain evidence="10 11">CLA-JM-H38</strain>
    </source>
</reference>
<evidence type="ECO:0000256" key="7">
    <source>
        <dbReference type="ARBA" id="ARBA00049158"/>
    </source>
</evidence>
<comment type="similarity">
    <text evidence="2 8">Belongs to the PHP hydrolase family. HisK subfamily.</text>
</comment>
<dbReference type="PANTHER" id="PTHR21039">
    <property type="entry name" value="HISTIDINOL PHOSPHATASE-RELATED"/>
    <property type="match status" value="1"/>
</dbReference>
<dbReference type="Proteomes" id="UP001490816">
    <property type="component" value="Unassembled WGS sequence"/>
</dbReference>
<keyword evidence="11" id="KW-1185">Reference proteome</keyword>
<evidence type="ECO:0000313" key="10">
    <source>
        <dbReference type="EMBL" id="MEQ2470333.1"/>
    </source>
</evidence>
<keyword evidence="4 8" id="KW-0028">Amino-acid biosynthesis</keyword>
<dbReference type="InterPro" id="IPR016195">
    <property type="entry name" value="Pol/histidinol_Pase-like"/>
</dbReference>
<evidence type="ECO:0000256" key="8">
    <source>
        <dbReference type="RuleBase" id="RU366003"/>
    </source>
</evidence>
<dbReference type="Pfam" id="PF02811">
    <property type="entry name" value="PHP"/>
    <property type="match status" value="1"/>
</dbReference>
<protein>
    <recommendedName>
        <fullName evidence="3 8">Histidinol-phosphatase</fullName>
        <shortName evidence="8">HolPase</shortName>
        <ecNumber evidence="3 8">3.1.3.15</ecNumber>
    </recommendedName>
</protein>
<comment type="catalytic activity">
    <reaction evidence="7 8">
        <text>L-histidinol phosphate + H2O = L-histidinol + phosphate</text>
        <dbReference type="Rhea" id="RHEA:14465"/>
        <dbReference type="ChEBI" id="CHEBI:15377"/>
        <dbReference type="ChEBI" id="CHEBI:43474"/>
        <dbReference type="ChEBI" id="CHEBI:57699"/>
        <dbReference type="ChEBI" id="CHEBI:57980"/>
        <dbReference type="EC" id="3.1.3.15"/>
    </reaction>
</comment>
<gene>
    <name evidence="10" type="ORF">WMO39_08360</name>
</gene>
<dbReference type="InterPro" id="IPR003141">
    <property type="entry name" value="Pol/His_phosphatase_N"/>
</dbReference>
<keyword evidence="5 8" id="KW-0378">Hydrolase</keyword>
<dbReference type="SMART" id="SM00481">
    <property type="entry name" value="POLIIIAc"/>
    <property type="match status" value="1"/>
</dbReference>
<comment type="caution">
    <text evidence="10">The sequence shown here is derived from an EMBL/GenBank/DDBJ whole genome shotgun (WGS) entry which is preliminary data.</text>
</comment>
<dbReference type="InterPro" id="IPR010140">
    <property type="entry name" value="Histidinol_P_phosphatase_HisJ"/>
</dbReference>
<evidence type="ECO:0000259" key="9">
    <source>
        <dbReference type="SMART" id="SM00481"/>
    </source>
</evidence>
<keyword evidence="6 8" id="KW-0368">Histidine biosynthesis</keyword>
<proteinExistence type="inferred from homology"/>
<dbReference type="EMBL" id="JBBMEZ010000022">
    <property type="protein sequence ID" value="MEQ2470333.1"/>
    <property type="molecule type" value="Genomic_DNA"/>
</dbReference>